<accession>A0AAV7BI25</accession>
<protein>
    <recommendedName>
        <fullName evidence="1">PIN domain-containing protein</fullName>
    </recommendedName>
</protein>
<keyword evidence="4" id="KW-1185">Reference proteome</keyword>
<evidence type="ECO:0000259" key="1">
    <source>
        <dbReference type="Pfam" id="PF13638"/>
    </source>
</evidence>
<dbReference type="InterPro" id="IPR029060">
    <property type="entry name" value="PIN-like_dom_sf"/>
</dbReference>
<evidence type="ECO:0000313" key="2">
    <source>
        <dbReference type="EMBL" id="KAG8551726.1"/>
    </source>
</evidence>
<evidence type="ECO:0000313" key="4">
    <source>
        <dbReference type="Proteomes" id="UP000824782"/>
    </source>
</evidence>
<dbReference type="AlphaFoldDB" id="A0AAV7BI25"/>
<dbReference type="InterPro" id="IPR052626">
    <property type="entry name" value="SWT1_Regulator"/>
</dbReference>
<dbReference type="GO" id="GO:0005634">
    <property type="term" value="C:nucleus"/>
    <property type="evidence" value="ECO:0007669"/>
    <property type="project" value="TreeGrafter"/>
</dbReference>
<dbReference type="Gene3D" id="3.40.50.1010">
    <property type="entry name" value="5'-nuclease"/>
    <property type="match status" value="1"/>
</dbReference>
<dbReference type="PANTHER" id="PTHR16161">
    <property type="entry name" value="TRANSCRIPTIONAL PROTEIN SWT1"/>
    <property type="match status" value="1"/>
</dbReference>
<dbReference type="InterPro" id="IPR002716">
    <property type="entry name" value="PIN_dom"/>
</dbReference>
<gene>
    <name evidence="2" type="ORF">GDO81_004237</name>
    <name evidence="3" type="ORF">GDO81_011865</name>
</gene>
<comment type="caution">
    <text evidence="3">The sequence shown here is derived from an EMBL/GenBank/DDBJ whole genome shotgun (WGS) entry which is preliminary data.</text>
</comment>
<dbReference type="EMBL" id="WNYA01000005">
    <property type="protein sequence ID" value="KAG8571988.1"/>
    <property type="molecule type" value="Genomic_DNA"/>
</dbReference>
<dbReference type="EMBL" id="WNYA01000011">
    <property type="protein sequence ID" value="KAG8551726.1"/>
    <property type="molecule type" value="Genomic_DNA"/>
</dbReference>
<dbReference type="Proteomes" id="UP000824782">
    <property type="component" value="Unassembled WGS sequence"/>
</dbReference>
<organism evidence="3 4">
    <name type="scientific">Engystomops pustulosus</name>
    <name type="common">Tungara frog</name>
    <name type="synonym">Physalaemus pustulosus</name>
    <dbReference type="NCBI Taxonomy" id="76066"/>
    <lineage>
        <taxon>Eukaryota</taxon>
        <taxon>Metazoa</taxon>
        <taxon>Chordata</taxon>
        <taxon>Craniata</taxon>
        <taxon>Vertebrata</taxon>
        <taxon>Euteleostomi</taxon>
        <taxon>Amphibia</taxon>
        <taxon>Batrachia</taxon>
        <taxon>Anura</taxon>
        <taxon>Neobatrachia</taxon>
        <taxon>Hyloidea</taxon>
        <taxon>Leptodactylidae</taxon>
        <taxon>Leiuperinae</taxon>
        <taxon>Engystomops</taxon>
    </lineage>
</organism>
<feature type="domain" description="PIN" evidence="1">
    <location>
        <begin position="11"/>
        <end position="141"/>
    </location>
</feature>
<dbReference type="FunFam" id="3.40.50.1010:FF:000014">
    <property type="entry name" value="telomerase-binding protein EST1A isoform X1"/>
    <property type="match status" value="1"/>
</dbReference>
<evidence type="ECO:0000313" key="3">
    <source>
        <dbReference type="EMBL" id="KAG8571988.1"/>
    </source>
</evidence>
<dbReference type="CDD" id="cd09885">
    <property type="entry name" value="PIN_Smg6-like"/>
    <property type="match status" value="1"/>
</dbReference>
<sequence>MFLKCRFSYNVVIHELDGLAKGQDVDQRSVLQARSLQEKARKAIQFLEHGFEARDPFLRALTSRGNELESIAFRSEDISGQKGNNDDLILSCCLHYCKDNAKDFMPSNKDDPIRLRREVVLLTDDRNLRVKALTRHVPVRDIPAFIKWAKVG</sequence>
<name>A0AAV7BI25_ENGPU</name>
<dbReference type="Pfam" id="PF13638">
    <property type="entry name" value="PIN_4"/>
    <property type="match status" value="1"/>
</dbReference>
<reference evidence="3" key="1">
    <citation type="thesis" date="2020" institute="ProQuest LLC" country="789 East Eisenhower Parkway, Ann Arbor, MI, USA">
        <title>Comparative Genomics and Chromosome Evolution.</title>
        <authorList>
            <person name="Mudd A.B."/>
        </authorList>
    </citation>
    <scope>NUCLEOTIDE SEQUENCE</scope>
    <source>
        <strain evidence="3">237g6f4</strain>
        <tissue evidence="3">Blood</tissue>
    </source>
</reference>
<dbReference type="PANTHER" id="PTHR16161:SF0">
    <property type="entry name" value="TRANSCRIPTIONAL PROTEIN SWT1"/>
    <property type="match status" value="1"/>
</dbReference>
<dbReference type="SUPFAM" id="SSF88723">
    <property type="entry name" value="PIN domain-like"/>
    <property type="match status" value="1"/>
</dbReference>
<proteinExistence type="predicted"/>